<reference evidence="22" key="1">
    <citation type="journal article" date="2018" name="Comp. Biochem. Physiol., Part A Mol. Integr. Physiol.">
        <title>Chitin synthesis and degradation in Lepeophtheirus salmonis: Molecular characterization and gene expression profile during synthesis of a new exoskeleton.</title>
        <authorList>
            <person name="Harethardottir H.M."/>
            <person name="Male R."/>
            <person name="Nilsen F."/>
            <person name="Eichner C."/>
            <person name="Dondrup M."/>
            <person name="Dalvin S."/>
        </authorList>
    </citation>
    <scope>NUCLEOTIDE SEQUENCE</scope>
    <source>
        <strain evidence="22">LsGulen</strain>
    </source>
</reference>
<feature type="active site" description="Phosphoserine intermediate" evidence="15">
    <location>
        <position position="65"/>
    </location>
</feature>
<evidence type="ECO:0000256" key="3">
    <source>
        <dbReference type="ARBA" id="ARBA00010231"/>
    </source>
</evidence>
<keyword evidence="8 14" id="KW-0413">Isomerase</keyword>
<feature type="binding site" evidence="17">
    <location>
        <position position="279"/>
    </location>
    <ligand>
        <name>Mg(2+)</name>
        <dbReference type="ChEBI" id="CHEBI:18420"/>
    </ligand>
</feature>
<feature type="domain" description="Phosphoacetylglucosamine mutase AMG1" evidence="21">
    <location>
        <begin position="183"/>
        <end position="286"/>
    </location>
</feature>
<evidence type="ECO:0000256" key="6">
    <source>
        <dbReference type="ARBA" id="ARBA00022723"/>
    </source>
</evidence>
<evidence type="ECO:0000259" key="19">
    <source>
        <dbReference type="Pfam" id="PF02878"/>
    </source>
</evidence>
<dbReference type="FunFam" id="3.40.120.10:FF:000013">
    <property type="entry name" value="Phosphoacetylglucosamine mutase"/>
    <property type="match status" value="1"/>
</dbReference>
<evidence type="ECO:0000256" key="1">
    <source>
        <dbReference type="ARBA" id="ARBA00000558"/>
    </source>
</evidence>
<dbReference type="GO" id="GO:0005975">
    <property type="term" value="P:carbohydrate metabolic process"/>
    <property type="evidence" value="ECO:0007669"/>
    <property type="project" value="InterPro"/>
</dbReference>
<dbReference type="PANTHER" id="PTHR45955:SF1">
    <property type="entry name" value="PHOSPHOACETYLGLUCOSAMINE MUTASE"/>
    <property type="match status" value="1"/>
</dbReference>
<feature type="binding site" evidence="17">
    <location>
        <position position="283"/>
    </location>
    <ligand>
        <name>Mg(2+)</name>
        <dbReference type="ChEBI" id="CHEBI:18420"/>
    </ligand>
</feature>
<dbReference type="Pfam" id="PF21405">
    <property type="entry name" value="AMG1_II"/>
    <property type="match status" value="1"/>
</dbReference>
<evidence type="ECO:0000259" key="20">
    <source>
        <dbReference type="Pfam" id="PF21404"/>
    </source>
</evidence>
<evidence type="ECO:0000256" key="12">
    <source>
        <dbReference type="ARBA" id="ARBA00032065"/>
    </source>
</evidence>
<keyword evidence="9" id="KW-0119">Carbohydrate metabolism</keyword>
<evidence type="ECO:0000256" key="15">
    <source>
        <dbReference type="PIRSR" id="PIRSR016408-1"/>
    </source>
</evidence>
<dbReference type="InterPro" id="IPR005844">
    <property type="entry name" value="A-D-PHexomutase_a/b/a-I"/>
</dbReference>
<evidence type="ECO:0000256" key="5">
    <source>
        <dbReference type="ARBA" id="ARBA00022553"/>
    </source>
</evidence>
<organism evidence="22">
    <name type="scientific">Lepeophtheirus salmonis</name>
    <name type="common">Salmon louse</name>
    <name type="synonym">Caligus salmonis</name>
    <dbReference type="NCBI Taxonomy" id="72036"/>
    <lineage>
        <taxon>Eukaryota</taxon>
        <taxon>Metazoa</taxon>
        <taxon>Ecdysozoa</taxon>
        <taxon>Arthropoda</taxon>
        <taxon>Crustacea</taxon>
        <taxon>Multicrustacea</taxon>
        <taxon>Hexanauplia</taxon>
        <taxon>Copepoda</taxon>
        <taxon>Siphonostomatoida</taxon>
        <taxon>Caligidae</taxon>
        <taxon>Lepeophtheirus</taxon>
    </lineage>
</organism>
<evidence type="ECO:0000256" key="9">
    <source>
        <dbReference type="ARBA" id="ARBA00023277"/>
    </source>
</evidence>
<evidence type="ECO:0000256" key="14">
    <source>
        <dbReference type="PIRNR" id="PIRNR016408"/>
    </source>
</evidence>
<dbReference type="InterPro" id="IPR005843">
    <property type="entry name" value="A-D-PHexomutase_C"/>
</dbReference>
<feature type="binding site" evidence="17">
    <location>
        <position position="281"/>
    </location>
    <ligand>
        <name>Mg(2+)</name>
        <dbReference type="ChEBI" id="CHEBI:18420"/>
    </ligand>
</feature>
<dbReference type="EC" id="5.4.2.3" evidence="4 14"/>
<dbReference type="InterPro" id="IPR016657">
    <property type="entry name" value="PAGM"/>
</dbReference>
<dbReference type="GO" id="GO:0046872">
    <property type="term" value="F:metal ion binding"/>
    <property type="evidence" value="ECO:0007669"/>
    <property type="project" value="UniProtKB-KW"/>
</dbReference>
<dbReference type="Pfam" id="PF00408">
    <property type="entry name" value="PGM_PMM_IV"/>
    <property type="match status" value="1"/>
</dbReference>
<keyword evidence="6 14" id="KW-0479">Metal-binding</keyword>
<dbReference type="FunFam" id="3.30.310.50:FF:000003">
    <property type="entry name" value="Phosphoacetylglucosamine mutase"/>
    <property type="match status" value="1"/>
</dbReference>
<evidence type="ECO:0000256" key="17">
    <source>
        <dbReference type="PIRSR" id="PIRSR016408-3"/>
    </source>
</evidence>
<dbReference type="GO" id="GO:0006048">
    <property type="term" value="P:UDP-N-acetylglucosamine biosynthetic process"/>
    <property type="evidence" value="ECO:0007669"/>
    <property type="project" value="UniProtKB-UniRule"/>
</dbReference>
<feature type="domain" description="Alpha-D-phosphohexomutase C-terminal" evidence="18">
    <location>
        <begin position="445"/>
        <end position="513"/>
    </location>
</feature>
<dbReference type="InterPro" id="IPR049022">
    <property type="entry name" value="AMG1_III"/>
</dbReference>
<feature type="domain" description="Alpha-D-phosphohexomutase alpha/beta/alpha" evidence="19">
    <location>
        <begin position="119"/>
        <end position="174"/>
    </location>
</feature>
<name>A0A3G2KJL5_LEPSM</name>
<keyword evidence="5" id="KW-0597">Phosphoprotein</keyword>
<dbReference type="Pfam" id="PF21404">
    <property type="entry name" value="AMG1_III"/>
    <property type="match status" value="1"/>
</dbReference>
<evidence type="ECO:0000259" key="21">
    <source>
        <dbReference type="Pfam" id="PF21405"/>
    </source>
</evidence>
<dbReference type="PANTHER" id="PTHR45955">
    <property type="entry name" value="PHOSPHOACETYLGLUCOSAMINE MUTASE"/>
    <property type="match status" value="1"/>
</dbReference>
<dbReference type="SUPFAM" id="SSF55957">
    <property type="entry name" value="Phosphoglucomutase, C-terminal domain"/>
    <property type="match status" value="1"/>
</dbReference>
<feature type="binding site" description="via phosphate group" evidence="17">
    <location>
        <position position="65"/>
    </location>
    <ligand>
        <name>Mg(2+)</name>
        <dbReference type="ChEBI" id="CHEBI:18420"/>
    </ligand>
</feature>
<comment type="catalytic activity">
    <reaction evidence="1 14">
        <text>N-acetyl-alpha-D-glucosamine 1-phosphate = N-acetyl-D-glucosamine 6-phosphate</text>
        <dbReference type="Rhea" id="RHEA:23804"/>
        <dbReference type="ChEBI" id="CHEBI:57513"/>
        <dbReference type="ChEBI" id="CHEBI:57776"/>
        <dbReference type="EC" id="5.4.2.3"/>
    </reaction>
</comment>
<dbReference type="InterPro" id="IPR049023">
    <property type="entry name" value="AMG1_II"/>
</dbReference>
<dbReference type="Gene3D" id="3.40.120.10">
    <property type="entry name" value="Alpha-D-Glucose-1,6-Bisphosphate, subunit A, domain 3"/>
    <property type="match status" value="2"/>
</dbReference>
<comment type="pathway">
    <text evidence="2 14">Nucleotide-sugar biosynthesis; UDP-N-acetyl-alpha-D-glucosamine biosynthesis; N-acetyl-alpha-D-glucosamine 1-phosphate from alpha-D-glucosamine 6-phosphate (route I): step 2/2.</text>
</comment>
<feature type="domain" description="Alpha-D-phosphohexomutase alpha/beta/alpha" evidence="19">
    <location>
        <begin position="58"/>
        <end position="89"/>
    </location>
</feature>
<dbReference type="GO" id="GO:0071555">
    <property type="term" value="P:cell wall organization"/>
    <property type="evidence" value="ECO:0007669"/>
    <property type="project" value="UniProtKB-KW"/>
</dbReference>
<feature type="binding site" evidence="16">
    <location>
        <begin position="373"/>
        <end position="375"/>
    </location>
    <ligand>
        <name>substrate</name>
    </ligand>
</feature>
<dbReference type="FunFam" id="3.40.120.10:FF:000023">
    <property type="entry name" value="Phosphoacetylglucosamine mutase"/>
    <property type="match status" value="1"/>
</dbReference>
<evidence type="ECO:0000256" key="10">
    <source>
        <dbReference type="ARBA" id="ARBA00023316"/>
    </source>
</evidence>
<dbReference type="UniPathway" id="UPA00113">
    <property type="reaction ID" value="UER00530"/>
</dbReference>
<evidence type="ECO:0000256" key="16">
    <source>
        <dbReference type="PIRSR" id="PIRSR016408-2"/>
    </source>
</evidence>
<sequence>MEAKAQEIGIKSHPKKHSTFIGYGTAGFRTKADLLDHVMFRMGLLASLRSKSKNGETIGVMITASHNLEIDNGVKLVDPDGAMLEQNWEGLATKLANANDSDIEEVLKSIIKEQGIDISVKSNVFVGYDTRTSSISLSKAVLDGIECDKLSKCTDFGVVTTPQLHFFVVCKNTKGAYGNHSEEGYYKKLSNAFVKLDNEPTSSSKYSRSVSIDGANGVGAHKIKLLKNFLPSSHLDMTLYNDGTQGKLNLGCGADFVKVNQKAPSGMESIVGDRCVSIDGDADRVVYFYADEGNKFYLLDGDRIATLIASYLKDLLAESGLQFRLGIVQTAYANGNSTDYIKNKLKLDVACASTGVKNLHHLAKNYDIGVYFEANGHGTIIFSPECLSQIPQDSQLKNLVDLINQTVGDAISDMLLVETILRVKGWSAGDWYKSYEDLPNRQLKVKVANREVIQTADAERQCVSPPGLQNKINEVVLKFPKGRSFVRPSGTEDVVRVYAESDTQDNADQLAYEVGLLVHQNAGGVGEPTPKPQ</sequence>
<comment type="function">
    <text evidence="14">Catalyzes the conversion of GlcNAc-6-P into GlcNAc-1-P during the synthesis of uridine diphosphate/UDP-GlcNAc, a sugar nucleotide critical to multiple glycosylation pathways including protein N- and O-glycosylation.</text>
</comment>
<feature type="domain" description="Phosphoacetylglucosamine mutase AMG1" evidence="20">
    <location>
        <begin position="300"/>
        <end position="426"/>
    </location>
</feature>
<dbReference type="GO" id="GO:0004610">
    <property type="term" value="F:phosphoacetylglucosamine mutase activity"/>
    <property type="evidence" value="ECO:0007669"/>
    <property type="project" value="UniProtKB-UniRule"/>
</dbReference>
<evidence type="ECO:0000256" key="13">
    <source>
        <dbReference type="ARBA" id="ARBA00059527"/>
    </source>
</evidence>
<dbReference type="Gene3D" id="3.30.310.50">
    <property type="entry name" value="Alpha-D-phosphohexomutase, C-terminal domain"/>
    <property type="match status" value="1"/>
</dbReference>
<protein>
    <recommendedName>
        <fullName evidence="4 14">Phosphoacetylglucosamine mutase</fullName>
        <shortName evidence="14">PAGM</shortName>
        <ecNumber evidence="4 14">5.4.2.3</ecNumber>
    </recommendedName>
    <alternativeName>
        <fullName evidence="12 14">Acetylglucosamine phosphomutase</fullName>
    </alternativeName>
    <alternativeName>
        <fullName evidence="11 14">N-acetylglucosamine-phosphate mutase</fullName>
    </alternativeName>
</protein>
<dbReference type="Pfam" id="PF02878">
    <property type="entry name" value="PGM_PMM_I"/>
    <property type="match status" value="2"/>
</dbReference>
<evidence type="ECO:0000256" key="2">
    <source>
        <dbReference type="ARBA" id="ARBA00004865"/>
    </source>
</evidence>
<comment type="similarity">
    <text evidence="3 14">Belongs to the phosphohexose mutase family.</text>
</comment>
<evidence type="ECO:0000313" key="22">
    <source>
        <dbReference type="EMBL" id="AYN59160.1"/>
    </source>
</evidence>
<dbReference type="SUPFAM" id="SSF53738">
    <property type="entry name" value="Phosphoglucomutase, first 3 domains"/>
    <property type="match status" value="3"/>
</dbReference>
<evidence type="ECO:0000256" key="4">
    <source>
        <dbReference type="ARBA" id="ARBA00012731"/>
    </source>
</evidence>
<comment type="function">
    <text evidence="13">Catalyzes the conversion of GlcNAc-6-P into GlcNAc-1-P during the synthesis of uridine diphosphate/UDP-GlcNAc, which is a biosynthetic precursor of chitin and also supplies the amino sugars for N-linked oligosaccharides of glycoproteins.</text>
</comment>
<evidence type="ECO:0000256" key="8">
    <source>
        <dbReference type="ARBA" id="ARBA00023235"/>
    </source>
</evidence>
<evidence type="ECO:0000256" key="7">
    <source>
        <dbReference type="ARBA" id="ARBA00022842"/>
    </source>
</evidence>
<evidence type="ECO:0000256" key="11">
    <source>
        <dbReference type="ARBA" id="ARBA00031926"/>
    </source>
</evidence>
<reference evidence="22" key="2">
    <citation type="submission" date="2018-05" db="EMBL/GenBank/DDBJ databases">
        <authorList>
            <person name="Hardardottir H.M."/>
        </authorList>
    </citation>
    <scope>NUCLEOTIDE SEQUENCE</scope>
    <source>
        <strain evidence="22">LsGulen</strain>
    </source>
</reference>
<dbReference type="AlphaFoldDB" id="A0A3G2KJL5"/>
<keyword evidence="10" id="KW-0961">Cell wall biogenesis/degradation</keyword>
<keyword evidence="7 14" id="KW-0460">Magnesium</keyword>
<dbReference type="InterPro" id="IPR036900">
    <property type="entry name" value="A-D-PHexomutase_C_sf"/>
</dbReference>
<dbReference type="InterPro" id="IPR016055">
    <property type="entry name" value="A-D-PHexomutase_a/b/a-I/II/III"/>
</dbReference>
<feature type="binding site" evidence="16">
    <location>
        <position position="496"/>
    </location>
    <ligand>
        <name>substrate</name>
    </ligand>
</feature>
<dbReference type="OrthoDB" id="1928at2759"/>
<feature type="binding site" evidence="16">
    <location>
        <begin position="487"/>
        <end position="491"/>
    </location>
    <ligand>
        <name>substrate</name>
    </ligand>
</feature>
<comment type="cofactor">
    <cofactor evidence="14 17">
        <name>Mg(2+)</name>
        <dbReference type="ChEBI" id="CHEBI:18420"/>
    </cofactor>
    <text evidence="14 17">Binds 1 Mg(2+) ion per subunit.</text>
</comment>
<dbReference type="EMBL" id="MH320769">
    <property type="protein sequence ID" value="AYN59160.1"/>
    <property type="molecule type" value="mRNA"/>
</dbReference>
<evidence type="ECO:0000259" key="18">
    <source>
        <dbReference type="Pfam" id="PF00408"/>
    </source>
</evidence>
<dbReference type="CDD" id="cd03086">
    <property type="entry name" value="PGM3"/>
    <property type="match status" value="1"/>
</dbReference>
<accession>A0A3G2KJL5</accession>
<proteinExistence type="evidence at transcript level"/>
<dbReference type="PIRSF" id="PIRSF016408">
    <property type="entry name" value="PAGM"/>
    <property type="match status" value="1"/>
</dbReference>